<gene>
    <name evidence="2" type="ORF">MHPYR_150056</name>
</gene>
<name>A0A1Y5P5V1_9MYCO</name>
<feature type="region of interest" description="Disordered" evidence="1">
    <location>
        <begin position="88"/>
        <end position="109"/>
    </location>
</feature>
<dbReference type="AlphaFoldDB" id="A0A1Y5P5V1"/>
<feature type="region of interest" description="Disordered" evidence="1">
    <location>
        <begin position="20"/>
        <end position="41"/>
    </location>
</feature>
<evidence type="ECO:0000313" key="2">
    <source>
        <dbReference type="EMBL" id="SBS72910.1"/>
    </source>
</evidence>
<accession>A0A1Y5P5V1</accession>
<dbReference type="EMBL" id="FLQS01000007">
    <property type="protein sequence ID" value="SBS72910.1"/>
    <property type="molecule type" value="Genomic_DNA"/>
</dbReference>
<sequence length="109" mass="10804">MTAYSPTLFGVLARSESMNACPIRPTPGGSKRPRAKMTSASGQSAAVATAVGNSDAAMDIIAAAPLKTAVTRMSAIVAEVGGVLAANKTRGYSRPARNPAASAGAGPDS</sequence>
<evidence type="ECO:0000256" key="1">
    <source>
        <dbReference type="SAM" id="MobiDB-lite"/>
    </source>
</evidence>
<protein>
    <submittedName>
        <fullName evidence="2">Uncharacterized protein</fullName>
    </submittedName>
</protein>
<reference evidence="2" key="1">
    <citation type="submission" date="2016-03" db="EMBL/GenBank/DDBJ databases">
        <authorList>
            <person name="Ploux O."/>
        </authorList>
    </citation>
    <scope>NUCLEOTIDE SEQUENCE</scope>
    <source>
        <strain evidence="2">UC10</strain>
    </source>
</reference>
<organism evidence="2">
    <name type="scientific">uncultured Mycobacterium sp</name>
    <dbReference type="NCBI Taxonomy" id="171292"/>
    <lineage>
        <taxon>Bacteria</taxon>
        <taxon>Bacillati</taxon>
        <taxon>Actinomycetota</taxon>
        <taxon>Actinomycetes</taxon>
        <taxon>Mycobacteriales</taxon>
        <taxon>Mycobacteriaceae</taxon>
        <taxon>Mycobacterium</taxon>
        <taxon>environmental samples</taxon>
    </lineage>
</organism>
<proteinExistence type="predicted"/>